<dbReference type="InterPro" id="IPR036621">
    <property type="entry name" value="Anticodon-bd_dom_sf"/>
</dbReference>
<sequence>MVSVRLPDGSVRQFDAPVTVAQVASNISTSLAKVALAGKVDGKVVDTSFLIEQDADVAIVTDKDPEGLDIIRHSTAHLLAHAVKELFPDAQVTIGPVIENGFYYDFSYKRPFTPDDLVAIEKKMTELAKKDERVTRKVLPRDEAVEYFKSIGEHYKAEIIASIPAGEDVSLYSEGSFTDLCRGPHVPSSGKLKVFKLMKLAGAYWRGDSKNEMLQRVYGTAWTKKEDQEQYLHMLEEAEKRDHRKLGKQLDFFHFQDEAPGLVFWHPKGWTIWQQVEQYMRKKYQDNGYQEVKAPQILDASLWGKTGHWDNYRENMFVTESENRQYALKPMNCPGHVQIFNSDLRSYRDLPLRYGEFGQCHRNEPSGALHGIMRVRGFTQDDGHIFCTGEQIEPEVVAFHQQAMEVYADFDFTNIDVKLALRPDNRIGTDEVWNDAEEALRQGLRACGVTWTELPGEGAFYGPKIEYHLKDSLGRPWQVGTMQVDFFMPERLGAQYVAEDNTKKTPVMLHRAIVGSMERFIGILIENYAGALPMWLAPLQVAILNISDGQAEYAAELAAKLRKLGYRVTADLRNEKITYKIREHSVQKLPYIVVIGDKERDANTVAVRARGNIDLGVMSVDALVERLQQDVANKA</sequence>
<dbReference type="InterPro" id="IPR002320">
    <property type="entry name" value="Thr-tRNA-ligase_IIa"/>
</dbReference>
<dbReference type="InterPro" id="IPR004095">
    <property type="entry name" value="TGS"/>
</dbReference>
<dbReference type="Pfam" id="PF00587">
    <property type="entry name" value="tRNA-synt_2b"/>
    <property type="match status" value="1"/>
</dbReference>
<dbReference type="Pfam" id="PF07973">
    <property type="entry name" value="tRNA_SAD"/>
    <property type="match status" value="1"/>
</dbReference>
<dbReference type="InterPro" id="IPR045864">
    <property type="entry name" value="aa-tRNA-synth_II/BPL/LPL"/>
</dbReference>
<dbReference type="InterPro" id="IPR002314">
    <property type="entry name" value="aa-tRNA-synt_IIb"/>
</dbReference>
<dbReference type="EMBL" id="VLLB01000002">
    <property type="protein sequence ID" value="TWI67562.1"/>
    <property type="molecule type" value="Genomic_DNA"/>
</dbReference>
<dbReference type="Gene3D" id="3.30.930.10">
    <property type="entry name" value="Bira Bifunctional Protein, Domain 2"/>
    <property type="match status" value="1"/>
</dbReference>
<feature type="domain" description="TGS" evidence="15">
    <location>
        <begin position="1"/>
        <end position="61"/>
    </location>
</feature>
<keyword evidence="5 13" id="KW-0479">Metal-binding</keyword>
<evidence type="ECO:0000256" key="9">
    <source>
        <dbReference type="ARBA" id="ARBA00022884"/>
    </source>
</evidence>
<dbReference type="Gene3D" id="3.30.54.20">
    <property type="match status" value="1"/>
</dbReference>
<dbReference type="Pfam" id="PF02824">
    <property type="entry name" value="TGS"/>
    <property type="match status" value="1"/>
</dbReference>
<keyword evidence="2 13" id="KW-0963">Cytoplasm</keyword>
<comment type="catalytic activity">
    <reaction evidence="12 13">
        <text>tRNA(Thr) + L-threonine + ATP = L-threonyl-tRNA(Thr) + AMP + diphosphate + H(+)</text>
        <dbReference type="Rhea" id="RHEA:24624"/>
        <dbReference type="Rhea" id="RHEA-COMP:9670"/>
        <dbReference type="Rhea" id="RHEA-COMP:9704"/>
        <dbReference type="ChEBI" id="CHEBI:15378"/>
        <dbReference type="ChEBI" id="CHEBI:30616"/>
        <dbReference type="ChEBI" id="CHEBI:33019"/>
        <dbReference type="ChEBI" id="CHEBI:57926"/>
        <dbReference type="ChEBI" id="CHEBI:78442"/>
        <dbReference type="ChEBI" id="CHEBI:78534"/>
        <dbReference type="ChEBI" id="CHEBI:456215"/>
        <dbReference type="EC" id="6.1.1.3"/>
    </reaction>
</comment>
<dbReference type="GO" id="GO:0005524">
    <property type="term" value="F:ATP binding"/>
    <property type="evidence" value="ECO:0007669"/>
    <property type="project" value="UniProtKB-UniRule"/>
</dbReference>
<dbReference type="Gene3D" id="3.10.20.30">
    <property type="match status" value="1"/>
</dbReference>
<feature type="binding site" evidence="13">
    <location>
        <position position="510"/>
    </location>
    <ligand>
        <name>Zn(2+)</name>
        <dbReference type="ChEBI" id="CHEBI:29105"/>
        <note>catalytic</note>
    </ligand>
</feature>
<keyword evidence="8 13" id="KW-0067">ATP-binding</keyword>
<dbReference type="FunFam" id="3.30.54.20:FF:000002">
    <property type="entry name" value="Threonine--tRNA ligase"/>
    <property type="match status" value="1"/>
</dbReference>
<dbReference type="RefSeq" id="WP_145648716.1">
    <property type="nucleotide sequence ID" value="NZ_VLLB01000002.1"/>
</dbReference>
<evidence type="ECO:0000259" key="15">
    <source>
        <dbReference type="PROSITE" id="PS51880"/>
    </source>
</evidence>
<dbReference type="InterPro" id="IPR006195">
    <property type="entry name" value="aa-tRNA-synth_II"/>
</dbReference>
<dbReference type="NCBIfam" id="TIGR00418">
    <property type="entry name" value="thrS"/>
    <property type="match status" value="1"/>
</dbReference>
<dbReference type="PANTHER" id="PTHR11451:SF44">
    <property type="entry name" value="THREONINE--TRNA LIGASE, CHLOROPLASTIC_MITOCHONDRIAL 2"/>
    <property type="match status" value="1"/>
</dbReference>
<dbReference type="GO" id="GO:0046872">
    <property type="term" value="F:metal ion binding"/>
    <property type="evidence" value="ECO:0007669"/>
    <property type="project" value="UniProtKB-KW"/>
</dbReference>
<dbReference type="Proteomes" id="UP000318431">
    <property type="component" value="Unassembled WGS sequence"/>
</dbReference>
<dbReference type="PROSITE" id="PS50862">
    <property type="entry name" value="AA_TRNA_LIGASE_II"/>
    <property type="match status" value="1"/>
</dbReference>
<evidence type="ECO:0000313" key="16">
    <source>
        <dbReference type="EMBL" id="TWI67562.1"/>
    </source>
</evidence>
<dbReference type="CDD" id="cd00860">
    <property type="entry name" value="ThrRS_anticodon"/>
    <property type="match status" value="1"/>
</dbReference>
<evidence type="ECO:0000256" key="7">
    <source>
        <dbReference type="ARBA" id="ARBA00022833"/>
    </source>
</evidence>
<dbReference type="GO" id="GO:0000049">
    <property type="term" value="F:tRNA binding"/>
    <property type="evidence" value="ECO:0007669"/>
    <property type="project" value="UniProtKB-KW"/>
</dbReference>
<dbReference type="PANTHER" id="PTHR11451">
    <property type="entry name" value="THREONINE-TRNA LIGASE"/>
    <property type="match status" value="1"/>
</dbReference>
<dbReference type="PROSITE" id="PS51880">
    <property type="entry name" value="TGS"/>
    <property type="match status" value="1"/>
</dbReference>
<evidence type="ECO:0000256" key="8">
    <source>
        <dbReference type="ARBA" id="ARBA00022840"/>
    </source>
</evidence>
<evidence type="ECO:0000256" key="11">
    <source>
        <dbReference type="ARBA" id="ARBA00023146"/>
    </source>
</evidence>
<dbReference type="Pfam" id="PF03129">
    <property type="entry name" value="HGTP_anticodon"/>
    <property type="match status" value="1"/>
</dbReference>
<keyword evidence="17" id="KW-1185">Reference proteome</keyword>
<evidence type="ECO:0000256" key="4">
    <source>
        <dbReference type="ARBA" id="ARBA00022598"/>
    </source>
</evidence>
<organism evidence="16 17">
    <name type="scientific">Pseudoduganella lurida</name>
    <dbReference type="NCBI Taxonomy" id="1036180"/>
    <lineage>
        <taxon>Bacteria</taxon>
        <taxon>Pseudomonadati</taxon>
        <taxon>Pseudomonadota</taxon>
        <taxon>Betaproteobacteria</taxon>
        <taxon>Burkholderiales</taxon>
        <taxon>Oxalobacteraceae</taxon>
        <taxon>Telluria group</taxon>
        <taxon>Pseudoduganella</taxon>
    </lineage>
</organism>
<feature type="binding site" evidence="13">
    <location>
        <position position="333"/>
    </location>
    <ligand>
        <name>Zn(2+)</name>
        <dbReference type="ChEBI" id="CHEBI:29105"/>
        <note>catalytic</note>
    </ligand>
</feature>
<dbReference type="InterPro" id="IPR033728">
    <property type="entry name" value="ThrRS_core"/>
</dbReference>
<keyword evidence="4 13" id="KW-0436">Ligase</keyword>
<dbReference type="InterPro" id="IPR012947">
    <property type="entry name" value="tRNA_SAD"/>
</dbReference>
<dbReference type="InterPro" id="IPR004154">
    <property type="entry name" value="Anticodon-bd"/>
</dbReference>
<dbReference type="EC" id="6.1.1.3" evidence="13"/>
<dbReference type="SUPFAM" id="SSF55681">
    <property type="entry name" value="Class II aaRS and biotin synthetases"/>
    <property type="match status" value="1"/>
</dbReference>
<accession>A0A562RES0</accession>
<dbReference type="AlphaFoldDB" id="A0A562RES0"/>
<comment type="cofactor">
    <cofactor evidence="13">
        <name>Zn(2+)</name>
        <dbReference type="ChEBI" id="CHEBI:29105"/>
    </cofactor>
    <text evidence="13">Binds 1 zinc ion per subunit.</text>
</comment>
<proteinExistence type="inferred from homology"/>
<evidence type="ECO:0000256" key="12">
    <source>
        <dbReference type="ARBA" id="ARBA00049515"/>
    </source>
</evidence>
<evidence type="ECO:0000256" key="1">
    <source>
        <dbReference type="ARBA" id="ARBA00008226"/>
    </source>
</evidence>
<evidence type="ECO:0000256" key="13">
    <source>
        <dbReference type="HAMAP-Rule" id="MF_00184"/>
    </source>
</evidence>
<feature type="region of interest" description="Catalytic" evidence="13">
    <location>
        <begin position="242"/>
        <end position="533"/>
    </location>
</feature>
<dbReference type="GO" id="GO:0005737">
    <property type="term" value="C:cytoplasm"/>
    <property type="evidence" value="ECO:0007669"/>
    <property type="project" value="UniProtKB-SubCell"/>
</dbReference>
<dbReference type="SMART" id="SM00863">
    <property type="entry name" value="tRNA_SAD"/>
    <property type="match status" value="1"/>
</dbReference>
<keyword evidence="11 13" id="KW-0030">Aminoacyl-tRNA synthetase</keyword>
<feature type="domain" description="Aminoacyl-transfer RNA synthetases class-II family profile" evidence="14">
    <location>
        <begin position="242"/>
        <end position="533"/>
    </location>
</feature>
<dbReference type="InterPro" id="IPR047246">
    <property type="entry name" value="ThrRS_anticodon"/>
</dbReference>
<dbReference type="Gene3D" id="3.40.50.800">
    <property type="entry name" value="Anticodon-binding domain"/>
    <property type="match status" value="1"/>
</dbReference>
<evidence type="ECO:0000256" key="5">
    <source>
        <dbReference type="ARBA" id="ARBA00022723"/>
    </source>
</evidence>
<dbReference type="SUPFAM" id="SSF81271">
    <property type="entry name" value="TGS-like"/>
    <property type="match status" value="1"/>
</dbReference>
<gene>
    <name evidence="13" type="primary">thrS</name>
    <name evidence="16" type="ORF">IP91_01677</name>
</gene>
<dbReference type="SUPFAM" id="SSF52954">
    <property type="entry name" value="Class II aaRS ABD-related"/>
    <property type="match status" value="1"/>
</dbReference>
<dbReference type="SUPFAM" id="SSF55186">
    <property type="entry name" value="ThrRS/AlaRS common domain"/>
    <property type="match status" value="1"/>
</dbReference>
<protein>
    <recommendedName>
        <fullName evidence="13">Threonine--tRNA ligase</fullName>
        <ecNumber evidence="13">6.1.1.3</ecNumber>
    </recommendedName>
    <alternativeName>
        <fullName evidence="13">Threonyl-tRNA synthetase</fullName>
        <shortName evidence="13">ThrRS</shortName>
    </alternativeName>
</protein>
<comment type="subcellular location">
    <subcellularLocation>
        <location evidence="13">Cytoplasm</location>
    </subcellularLocation>
</comment>
<dbReference type="CDD" id="cd00771">
    <property type="entry name" value="ThrRS_core"/>
    <property type="match status" value="1"/>
</dbReference>
<reference evidence="16 17" key="1">
    <citation type="journal article" date="2015" name="Stand. Genomic Sci.">
        <title>Genomic Encyclopedia of Bacterial and Archaeal Type Strains, Phase III: the genomes of soil and plant-associated and newly described type strains.</title>
        <authorList>
            <person name="Whitman W.B."/>
            <person name="Woyke T."/>
            <person name="Klenk H.P."/>
            <person name="Zhou Y."/>
            <person name="Lilburn T.G."/>
            <person name="Beck B.J."/>
            <person name="De Vos P."/>
            <person name="Vandamme P."/>
            <person name="Eisen J.A."/>
            <person name="Garrity G."/>
            <person name="Hugenholtz P."/>
            <person name="Kyrpides N.C."/>
        </authorList>
    </citation>
    <scope>NUCLEOTIDE SEQUENCE [LARGE SCALE GENOMIC DNA]</scope>
    <source>
        <strain evidence="16 17">CGMCC 1.10822</strain>
    </source>
</reference>
<dbReference type="PRINTS" id="PR01047">
    <property type="entry name" value="TRNASYNTHTHR"/>
</dbReference>
<dbReference type="FunFam" id="3.10.20.30:FF:000005">
    <property type="entry name" value="Threonine--tRNA ligase"/>
    <property type="match status" value="1"/>
</dbReference>
<keyword evidence="7 13" id="KW-0862">Zinc</keyword>
<keyword evidence="10 13" id="KW-0648">Protein biosynthesis</keyword>
<name>A0A562RES0_9BURK</name>
<comment type="similarity">
    <text evidence="1 13">Belongs to the class-II aminoacyl-tRNA synthetase family.</text>
</comment>
<dbReference type="HAMAP" id="MF_00184">
    <property type="entry name" value="Thr_tRNA_synth"/>
    <property type="match status" value="1"/>
</dbReference>
<feature type="binding site" evidence="13">
    <location>
        <position position="384"/>
    </location>
    <ligand>
        <name>Zn(2+)</name>
        <dbReference type="ChEBI" id="CHEBI:29105"/>
        <note>catalytic</note>
    </ligand>
</feature>
<dbReference type="InterPro" id="IPR012676">
    <property type="entry name" value="TGS-like"/>
</dbReference>
<evidence type="ECO:0000256" key="10">
    <source>
        <dbReference type="ARBA" id="ARBA00022917"/>
    </source>
</evidence>
<dbReference type="InterPro" id="IPR018163">
    <property type="entry name" value="Thr/Ala-tRNA-synth_IIc_edit"/>
</dbReference>
<comment type="caution">
    <text evidence="16">The sequence shown here is derived from an EMBL/GenBank/DDBJ whole genome shotgun (WGS) entry which is preliminary data.</text>
</comment>
<keyword evidence="9 13" id="KW-0694">RNA-binding</keyword>
<keyword evidence="3 13" id="KW-0820">tRNA-binding</keyword>
<dbReference type="FunFam" id="3.30.980.10:FF:000005">
    <property type="entry name" value="Threonyl-tRNA synthetase, mitochondrial"/>
    <property type="match status" value="1"/>
</dbReference>
<evidence type="ECO:0000256" key="3">
    <source>
        <dbReference type="ARBA" id="ARBA00022555"/>
    </source>
</evidence>
<dbReference type="GO" id="GO:0006435">
    <property type="term" value="P:threonyl-tRNA aminoacylation"/>
    <property type="evidence" value="ECO:0007669"/>
    <property type="project" value="UniProtKB-UniRule"/>
</dbReference>
<dbReference type="FunFam" id="3.40.50.800:FF:000001">
    <property type="entry name" value="Threonine--tRNA ligase"/>
    <property type="match status" value="1"/>
</dbReference>
<dbReference type="InterPro" id="IPR012675">
    <property type="entry name" value="Beta-grasp_dom_sf"/>
</dbReference>
<dbReference type="OrthoDB" id="9802304at2"/>
<evidence type="ECO:0000256" key="2">
    <source>
        <dbReference type="ARBA" id="ARBA00022490"/>
    </source>
</evidence>
<dbReference type="FunFam" id="3.30.930.10:FF:000002">
    <property type="entry name" value="Threonine--tRNA ligase"/>
    <property type="match status" value="1"/>
</dbReference>
<keyword evidence="6 13" id="KW-0547">Nucleotide-binding</keyword>
<dbReference type="GO" id="GO:0004829">
    <property type="term" value="F:threonine-tRNA ligase activity"/>
    <property type="evidence" value="ECO:0007669"/>
    <property type="project" value="UniProtKB-UniRule"/>
</dbReference>
<dbReference type="Gene3D" id="3.30.980.10">
    <property type="entry name" value="Threonyl-trna Synthetase, Chain A, domain 2"/>
    <property type="match status" value="1"/>
</dbReference>
<comment type="subunit">
    <text evidence="13">Homodimer.</text>
</comment>
<evidence type="ECO:0000259" key="14">
    <source>
        <dbReference type="PROSITE" id="PS50862"/>
    </source>
</evidence>
<evidence type="ECO:0000256" key="6">
    <source>
        <dbReference type="ARBA" id="ARBA00022741"/>
    </source>
</evidence>
<dbReference type="CDD" id="cd01667">
    <property type="entry name" value="TGS_ThrRS"/>
    <property type="match status" value="1"/>
</dbReference>
<evidence type="ECO:0000313" key="17">
    <source>
        <dbReference type="Proteomes" id="UP000318431"/>
    </source>
</evidence>